<dbReference type="Proteomes" id="UP000306912">
    <property type="component" value="Unassembled WGS sequence"/>
</dbReference>
<dbReference type="InterPro" id="IPR036188">
    <property type="entry name" value="FAD/NAD-bd_sf"/>
</dbReference>
<comment type="cofactor">
    <cofactor evidence="1">
        <name>FAD</name>
        <dbReference type="ChEBI" id="CHEBI:57692"/>
    </cofactor>
</comment>
<proteinExistence type="predicted"/>
<dbReference type="SUPFAM" id="SSF51905">
    <property type="entry name" value="FAD/NAD(P)-binding domain"/>
    <property type="match status" value="1"/>
</dbReference>
<protein>
    <submittedName>
        <fullName evidence="6">FAD-binding protein</fullName>
    </submittedName>
</protein>
<keyword evidence="4" id="KW-0560">Oxidoreductase</keyword>
<dbReference type="PROSITE" id="PS51257">
    <property type="entry name" value="PROKAR_LIPOPROTEIN"/>
    <property type="match status" value="1"/>
</dbReference>
<dbReference type="Gene3D" id="3.90.700.10">
    <property type="entry name" value="Succinate dehydrogenase/fumarate reductase flavoprotein, catalytic domain"/>
    <property type="match status" value="1"/>
</dbReference>
<evidence type="ECO:0000256" key="2">
    <source>
        <dbReference type="ARBA" id="ARBA00022630"/>
    </source>
</evidence>
<keyword evidence="7" id="KW-1185">Reference proteome</keyword>
<evidence type="ECO:0000256" key="4">
    <source>
        <dbReference type="ARBA" id="ARBA00023002"/>
    </source>
</evidence>
<evidence type="ECO:0000256" key="1">
    <source>
        <dbReference type="ARBA" id="ARBA00001974"/>
    </source>
</evidence>
<feature type="domain" description="FAD-dependent oxidoreductase 2 FAD-binding" evidence="5">
    <location>
        <begin position="29"/>
        <end position="455"/>
    </location>
</feature>
<evidence type="ECO:0000259" key="5">
    <source>
        <dbReference type="Pfam" id="PF00890"/>
    </source>
</evidence>
<dbReference type="PANTHER" id="PTHR43400">
    <property type="entry name" value="FUMARATE REDUCTASE"/>
    <property type="match status" value="1"/>
</dbReference>
<dbReference type="InterPro" id="IPR050315">
    <property type="entry name" value="FAD-oxidoreductase_2"/>
</dbReference>
<dbReference type="Gene3D" id="3.50.50.60">
    <property type="entry name" value="FAD/NAD(P)-binding domain"/>
    <property type="match status" value="1"/>
</dbReference>
<dbReference type="OrthoDB" id="9806724at2"/>
<dbReference type="SUPFAM" id="SSF56425">
    <property type="entry name" value="Succinate dehydrogenase/fumarate reductase flavoprotein, catalytic domain"/>
    <property type="match status" value="1"/>
</dbReference>
<evidence type="ECO:0000256" key="3">
    <source>
        <dbReference type="ARBA" id="ARBA00022827"/>
    </source>
</evidence>
<name>A0A5R8QF89_9FIRM</name>
<comment type="caution">
    <text evidence="6">The sequence shown here is derived from an EMBL/GenBank/DDBJ whole genome shotgun (WGS) entry which is preliminary data.</text>
</comment>
<sequence length="479" mass="51003">MKRGLLMFALLFGAIGILSGCGSIDDQYDVVVIGGGASGMSAAIEADAGGAKVALIEADAILGGNSRFAFEGMNAAQSAIQSEAGVSDSVADYNADISSAADGMNNQNLSGQVAEDSAAALDWVNENGANFTSLIQLPGSSAARTHTTPTNDSAGLSLVSALESSMKNTDINVLRETQVLSITLVSVSNNLNRIEIRSANNTTKTITAKALILANQDLADMTNITNLTDPELLSQASFYEDTPDSLSTSLRMIKELNLDVYHYGQRDIFDTFSPDANENVPVTLRTFGAFMVNSSGKRFVNELAPRDEVAAAILNQPSQNGYLIFNEKLLDTVSLNSALLHSGYIYSAANIDDLAKRLDMEPATLRQTLKTYNEAVANKSDSEFGRDMNMNADRLISLEQGPYYAIKVHPVSYIRSTGVKVANISQPTIGGQIVDGLFIAGDFPGGVYGNQQLYGDDLTQSVVFGRHAAQAALRYVNGE</sequence>
<gene>
    <name evidence="6" type="ORF">FEZ08_03415</name>
</gene>
<dbReference type="RefSeq" id="WP_138190312.1">
    <property type="nucleotide sequence ID" value="NZ_VBWP01000002.1"/>
</dbReference>
<dbReference type="InterPro" id="IPR003953">
    <property type="entry name" value="FAD-dep_OxRdtase_2_FAD-bd"/>
</dbReference>
<evidence type="ECO:0000313" key="6">
    <source>
        <dbReference type="EMBL" id="TLG76675.1"/>
    </source>
</evidence>
<reference evidence="6 7" key="1">
    <citation type="submission" date="2019-05" db="EMBL/GenBank/DDBJ databases">
        <title>Culicoidintestinum kansasii gen. nov., sp. nov. from the gastrointestinal tract of the biting midge, Culicoides sonorensis.</title>
        <authorList>
            <person name="Neupane S."/>
            <person name="Ghosh A."/>
            <person name="Gunther S."/>
            <person name="Martin K."/>
            <person name="Zurek L."/>
        </authorList>
    </citation>
    <scope>NUCLEOTIDE SEQUENCE [LARGE SCALE GENOMIC DNA]</scope>
    <source>
        <strain evidence="6 7">CS-1</strain>
    </source>
</reference>
<evidence type="ECO:0000313" key="7">
    <source>
        <dbReference type="Proteomes" id="UP000306912"/>
    </source>
</evidence>
<dbReference type="Pfam" id="PF00890">
    <property type="entry name" value="FAD_binding_2"/>
    <property type="match status" value="1"/>
</dbReference>
<dbReference type="PANTHER" id="PTHR43400:SF7">
    <property type="entry name" value="FAD-DEPENDENT OXIDOREDUCTASE 2 FAD BINDING DOMAIN-CONTAINING PROTEIN"/>
    <property type="match status" value="1"/>
</dbReference>
<dbReference type="InterPro" id="IPR027477">
    <property type="entry name" value="Succ_DH/fumarate_Rdtase_cat_sf"/>
</dbReference>
<dbReference type="GO" id="GO:0033765">
    <property type="term" value="F:steroid dehydrogenase activity, acting on the CH-CH group of donors"/>
    <property type="evidence" value="ECO:0007669"/>
    <property type="project" value="UniProtKB-ARBA"/>
</dbReference>
<keyword evidence="2" id="KW-0285">Flavoprotein</keyword>
<organism evidence="6 7">
    <name type="scientific">Culicoidibacter larvae</name>
    <dbReference type="NCBI Taxonomy" id="2579976"/>
    <lineage>
        <taxon>Bacteria</taxon>
        <taxon>Bacillati</taxon>
        <taxon>Bacillota</taxon>
        <taxon>Culicoidibacteria</taxon>
        <taxon>Culicoidibacterales</taxon>
        <taxon>Culicoidibacteraceae</taxon>
        <taxon>Culicoidibacter</taxon>
    </lineage>
</organism>
<accession>A0A5R8QF89</accession>
<dbReference type="EMBL" id="VBWP01000002">
    <property type="protein sequence ID" value="TLG76675.1"/>
    <property type="molecule type" value="Genomic_DNA"/>
</dbReference>
<dbReference type="InParanoid" id="A0A5R8QF89"/>
<dbReference type="AlphaFoldDB" id="A0A5R8QF89"/>
<keyword evidence="3" id="KW-0274">FAD</keyword>